<name>A0A9W6UDN7_9STRA</name>
<gene>
    <name evidence="2" type="ORF">Plil01_001337100</name>
</gene>
<evidence type="ECO:0000256" key="1">
    <source>
        <dbReference type="SAM" id="MobiDB-lite"/>
    </source>
</evidence>
<comment type="caution">
    <text evidence="2">The sequence shown here is derived from an EMBL/GenBank/DDBJ whole genome shotgun (WGS) entry which is preliminary data.</text>
</comment>
<organism evidence="2 3">
    <name type="scientific">Phytophthora lilii</name>
    <dbReference type="NCBI Taxonomy" id="2077276"/>
    <lineage>
        <taxon>Eukaryota</taxon>
        <taxon>Sar</taxon>
        <taxon>Stramenopiles</taxon>
        <taxon>Oomycota</taxon>
        <taxon>Peronosporomycetes</taxon>
        <taxon>Peronosporales</taxon>
        <taxon>Peronosporaceae</taxon>
        <taxon>Phytophthora</taxon>
    </lineage>
</organism>
<dbReference type="Proteomes" id="UP001165083">
    <property type="component" value="Unassembled WGS sequence"/>
</dbReference>
<evidence type="ECO:0000313" key="2">
    <source>
        <dbReference type="EMBL" id="GMF31248.1"/>
    </source>
</evidence>
<proteinExistence type="predicted"/>
<feature type="region of interest" description="Disordered" evidence="1">
    <location>
        <begin position="166"/>
        <end position="193"/>
    </location>
</feature>
<reference evidence="2" key="1">
    <citation type="submission" date="2023-04" db="EMBL/GenBank/DDBJ databases">
        <title>Phytophthora lilii NBRC 32176.</title>
        <authorList>
            <person name="Ichikawa N."/>
            <person name="Sato H."/>
            <person name="Tonouchi N."/>
        </authorList>
    </citation>
    <scope>NUCLEOTIDE SEQUENCE</scope>
    <source>
        <strain evidence="2">NBRC 32176</strain>
    </source>
</reference>
<keyword evidence="3" id="KW-1185">Reference proteome</keyword>
<dbReference type="AlphaFoldDB" id="A0A9W6UDN7"/>
<evidence type="ECO:0000313" key="3">
    <source>
        <dbReference type="Proteomes" id="UP001165083"/>
    </source>
</evidence>
<feature type="compositionally biased region" description="Acidic residues" evidence="1">
    <location>
        <begin position="1"/>
        <end position="11"/>
    </location>
</feature>
<feature type="compositionally biased region" description="Basic and acidic residues" evidence="1">
    <location>
        <begin position="121"/>
        <end position="131"/>
    </location>
</feature>
<dbReference type="EMBL" id="BSXW01000891">
    <property type="protein sequence ID" value="GMF31248.1"/>
    <property type="molecule type" value="Genomic_DNA"/>
</dbReference>
<accession>A0A9W6UDN7</accession>
<feature type="compositionally biased region" description="Low complexity" evidence="1">
    <location>
        <begin position="15"/>
        <end position="36"/>
    </location>
</feature>
<feature type="compositionally biased region" description="Low complexity" evidence="1">
    <location>
        <begin position="178"/>
        <end position="193"/>
    </location>
</feature>
<sequence>MPLTSTEEDSGDWVAPGAATAAVAAESSLGPPSASSRRSRSPSAPPDTGENPRFTCRSRSRSPTDMETQVVYSGDESDAEDKVSKPTGDKASPGLKEVDSKGVPGDGDTKAASAKHLTLAEGRERARETGRTEAHRFAVIKDKGDSEQVLAREAVRVLGLRVRGRGCGRAPRDHQRSRSAARALSSCSGVRPA</sequence>
<feature type="compositionally biased region" description="Polar residues" evidence="1">
    <location>
        <begin position="61"/>
        <end position="71"/>
    </location>
</feature>
<feature type="region of interest" description="Disordered" evidence="1">
    <location>
        <begin position="1"/>
        <end position="131"/>
    </location>
</feature>
<protein>
    <submittedName>
        <fullName evidence="2">Unnamed protein product</fullName>
    </submittedName>
</protein>